<dbReference type="eggNOG" id="ENOG502SXAE">
    <property type="taxonomic scope" value="Eukaryota"/>
</dbReference>
<feature type="compositionally biased region" description="Low complexity" evidence="1">
    <location>
        <begin position="149"/>
        <end position="158"/>
    </location>
</feature>
<dbReference type="SUPFAM" id="SSF52833">
    <property type="entry name" value="Thioredoxin-like"/>
    <property type="match status" value="1"/>
</dbReference>
<dbReference type="HOGENOM" id="CLU_740677_0_0_1"/>
<feature type="compositionally biased region" description="Low complexity" evidence="1">
    <location>
        <begin position="129"/>
        <end position="140"/>
    </location>
</feature>
<feature type="compositionally biased region" description="Gly residues" evidence="1">
    <location>
        <begin position="159"/>
        <end position="170"/>
    </location>
</feature>
<dbReference type="AlphaFoldDB" id="A0A0D3HZG1"/>
<name>A0A0D3HZG1_EMIH1</name>
<keyword evidence="3" id="KW-1185">Reference proteome</keyword>
<dbReference type="EnsemblProtists" id="EOD04396">
    <property type="protein sequence ID" value="EOD04396"/>
    <property type="gene ID" value="EMIHUDRAFT_221205"/>
</dbReference>
<dbReference type="GeneID" id="17250543"/>
<evidence type="ECO:0000313" key="3">
    <source>
        <dbReference type="Proteomes" id="UP000013827"/>
    </source>
</evidence>
<dbReference type="InterPro" id="IPR036249">
    <property type="entry name" value="Thioredoxin-like_sf"/>
</dbReference>
<feature type="compositionally biased region" description="Basic and acidic residues" evidence="1">
    <location>
        <begin position="176"/>
        <end position="186"/>
    </location>
</feature>
<accession>A0A0D3HZG1</accession>
<dbReference type="Proteomes" id="UP000013827">
    <property type="component" value="Unassembled WGS sequence"/>
</dbReference>
<evidence type="ECO:0008006" key="4">
    <source>
        <dbReference type="Google" id="ProtNLM"/>
    </source>
</evidence>
<evidence type="ECO:0000313" key="2">
    <source>
        <dbReference type="EnsemblProtists" id="EOD04396"/>
    </source>
</evidence>
<reference evidence="2" key="2">
    <citation type="submission" date="2024-10" db="UniProtKB">
        <authorList>
            <consortium name="EnsemblProtists"/>
        </authorList>
    </citation>
    <scope>IDENTIFICATION</scope>
</reference>
<proteinExistence type="predicted"/>
<feature type="region of interest" description="Disordered" evidence="1">
    <location>
        <begin position="125"/>
        <end position="215"/>
    </location>
</feature>
<dbReference type="PaxDb" id="2903-EOD04396"/>
<dbReference type="RefSeq" id="XP_005756825.1">
    <property type="nucleotide sequence ID" value="XM_005756768.1"/>
</dbReference>
<dbReference type="KEGG" id="ehx:EMIHUDRAFT_221205"/>
<reference evidence="3" key="1">
    <citation type="journal article" date="2013" name="Nature">
        <title>Pan genome of the phytoplankton Emiliania underpins its global distribution.</title>
        <authorList>
            <person name="Read B.A."/>
            <person name="Kegel J."/>
            <person name="Klute M.J."/>
            <person name="Kuo A."/>
            <person name="Lefebvre S.C."/>
            <person name="Maumus F."/>
            <person name="Mayer C."/>
            <person name="Miller J."/>
            <person name="Monier A."/>
            <person name="Salamov A."/>
            <person name="Young J."/>
            <person name="Aguilar M."/>
            <person name="Claverie J.M."/>
            <person name="Frickenhaus S."/>
            <person name="Gonzalez K."/>
            <person name="Herman E.K."/>
            <person name="Lin Y.C."/>
            <person name="Napier J."/>
            <person name="Ogata H."/>
            <person name="Sarno A.F."/>
            <person name="Shmutz J."/>
            <person name="Schroeder D."/>
            <person name="de Vargas C."/>
            <person name="Verret F."/>
            <person name="von Dassow P."/>
            <person name="Valentin K."/>
            <person name="Van de Peer Y."/>
            <person name="Wheeler G."/>
            <person name="Dacks J.B."/>
            <person name="Delwiche C.F."/>
            <person name="Dyhrman S.T."/>
            <person name="Glockner G."/>
            <person name="John U."/>
            <person name="Richards T."/>
            <person name="Worden A.Z."/>
            <person name="Zhang X."/>
            <person name="Grigoriev I.V."/>
            <person name="Allen A.E."/>
            <person name="Bidle K."/>
            <person name="Borodovsky M."/>
            <person name="Bowler C."/>
            <person name="Brownlee C."/>
            <person name="Cock J.M."/>
            <person name="Elias M."/>
            <person name="Gladyshev V.N."/>
            <person name="Groth M."/>
            <person name="Guda C."/>
            <person name="Hadaegh A."/>
            <person name="Iglesias-Rodriguez M.D."/>
            <person name="Jenkins J."/>
            <person name="Jones B.M."/>
            <person name="Lawson T."/>
            <person name="Leese F."/>
            <person name="Lindquist E."/>
            <person name="Lobanov A."/>
            <person name="Lomsadze A."/>
            <person name="Malik S.B."/>
            <person name="Marsh M.E."/>
            <person name="Mackinder L."/>
            <person name="Mock T."/>
            <person name="Mueller-Roeber B."/>
            <person name="Pagarete A."/>
            <person name="Parker M."/>
            <person name="Probert I."/>
            <person name="Quesneville H."/>
            <person name="Raines C."/>
            <person name="Rensing S.A."/>
            <person name="Riano-Pachon D.M."/>
            <person name="Richier S."/>
            <person name="Rokitta S."/>
            <person name="Shiraiwa Y."/>
            <person name="Soanes D.M."/>
            <person name="van der Giezen M."/>
            <person name="Wahlund T.M."/>
            <person name="Williams B."/>
            <person name="Wilson W."/>
            <person name="Wolfe G."/>
            <person name="Wurch L.L."/>
        </authorList>
    </citation>
    <scope>NUCLEOTIDE SEQUENCE</scope>
</reference>
<evidence type="ECO:0000256" key="1">
    <source>
        <dbReference type="SAM" id="MobiDB-lite"/>
    </source>
</evidence>
<protein>
    <recommendedName>
        <fullName evidence="4">Thioredoxin domain-containing protein</fullName>
    </recommendedName>
</protein>
<organism evidence="2 3">
    <name type="scientific">Emiliania huxleyi (strain CCMP1516)</name>
    <dbReference type="NCBI Taxonomy" id="280463"/>
    <lineage>
        <taxon>Eukaryota</taxon>
        <taxon>Haptista</taxon>
        <taxon>Haptophyta</taxon>
        <taxon>Prymnesiophyceae</taxon>
        <taxon>Isochrysidales</taxon>
        <taxon>Noelaerhabdaceae</taxon>
        <taxon>Emiliania</taxon>
    </lineage>
</organism>
<sequence length="374" mass="38647">MRLEKLFETPLFERAGIGDDFYHRYKERLLDKGVGNAGDLLEEVALKGIASLGIHERQAEKLRRALLGRRGWEDAAAVLAASFGGLSLDDTPAGVAAGDQAASGAASAPALDGMAVDGGYASADEDARPAAGWPAAASGSKMEPGCSHSGAGTSAAAEGGEGAVTGGEGCSGTRTPEAESGAREARAAVVPGGGGPAVSIDTSDSTPPAEEGLGRTSQPIMQHATALLLLLLHSAAGSLTTLKDDAQFEAEVVQDPVVWGVLFTSKTRDDDAKSKAMLQAAHGLAAGLGHLMRWGRADIQDCKAFASEFNVRTRMVPRVLLFSSRARMADVIRLEGEPTEEALEAAVRAALGDQVSDEAKWMKTTLAIGGKEDL</sequence>